<sequence length="100" mass="11134">MIFFTILPFGCLKMRNFPSSALSIFPSDGTRPLDLAMLEPSSCLQKLNLAGSLQTLPNWFAQLDNLTKLRLSFSQLEDDPLSVLVRLPNLMFLQGACNAE</sequence>
<reference evidence="1" key="5">
    <citation type="journal article" date="2021" name="G3 (Bethesda)">
        <title>Aegilops tauschii genome assembly Aet v5.0 features greater sequence contiguity and improved annotation.</title>
        <authorList>
            <person name="Wang L."/>
            <person name="Zhu T."/>
            <person name="Rodriguez J.C."/>
            <person name="Deal K.R."/>
            <person name="Dubcovsky J."/>
            <person name="McGuire P.E."/>
            <person name="Lux T."/>
            <person name="Spannagl M."/>
            <person name="Mayer K.F.X."/>
            <person name="Baldrich P."/>
            <person name="Meyers B.C."/>
            <person name="Huo N."/>
            <person name="Gu Y.Q."/>
            <person name="Zhou H."/>
            <person name="Devos K.M."/>
            <person name="Bennetzen J.L."/>
            <person name="Unver T."/>
            <person name="Budak H."/>
            <person name="Gulick P.J."/>
            <person name="Galiba G."/>
            <person name="Kalapos B."/>
            <person name="Nelson D.R."/>
            <person name="Li P."/>
            <person name="You F.M."/>
            <person name="Luo M.C."/>
            <person name="Dvorak J."/>
        </authorList>
    </citation>
    <scope>NUCLEOTIDE SEQUENCE [LARGE SCALE GENOMIC DNA]</scope>
    <source>
        <strain evidence="1">cv. AL8/78</strain>
    </source>
</reference>
<organism evidence="1 2">
    <name type="scientific">Aegilops tauschii subsp. strangulata</name>
    <name type="common">Goatgrass</name>
    <dbReference type="NCBI Taxonomy" id="200361"/>
    <lineage>
        <taxon>Eukaryota</taxon>
        <taxon>Viridiplantae</taxon>
        <taxon>Streptophyta</taxon>
        <taxon>Embryophyta</taxon>
        <taxon>Tracheophyta</taxon>
        <taxon>Spermatophyta</taxon>
        <taxon>Magnoliopsida</taxon>
        <taxon>Liliopsida</taxon>
        <taxon>Poales</taxon>
        <taxon>Poaceae</taxon>
        <taxon>BOP clade</taxon>
        <taxon>Pooideae</taxon>
        <taxon>Triticodae</taxon>
        <taxon>Triticeae</taxon>
        <taxon>Triticinae</taxon>
        <taxon>Aegilops</taxon>
    </lineage>
</organism>
<dbReference type="EnsemblPlants" id="AET3Gv20725900.3">
    <property type="protein sequence ID" value="AET3Gv20725900.3"/>
    <property type="gene ID" value="AET3Gv20725900"/>
</dbReference>
<dbReference type="InterPro" id="IPR032675">
    <property type="entry name" value="LRR_dom_sf"/>
</dbReference>
<keyword evidence="2" id="KW-1185">Reference proteome</keyword>
<reference evidence="1" key="4">
    <citation type="submission" date="2019-03" db="UniProtKB">
        <authorList>
            <consortium name="EnsemblPlants"/>
        </authorList>
    </citation>
    <scope>IDENTIFICATION</scope>
</reference>
<reference evidence="2" key="2">
    <citation type="journal article" date="2017" name="Nat. Plants">
        <title>The Aegilops tauschii genome reveals multiple impacts of transposons.</title>
        <authorList>
            <person name="Zhao G."/>
            <person name="Zou C."/>
            <person name="Li K."/>
            <person name="Wang K."/>
            <person name="Li T."/>
            <person name="Gao L."/>
            <person name="Zhang X."/>
            <person name="Wang H."/>
            <person name="Yang Z."/>
            <person name="Liu X."/>
            <person name="Jiang W."/>
            <person name="Mao L."/>
            <person name="Kong X."/>
            <person name="Jiao Y."/>
            <person name="Jia J."/>
        </authorList>
    </citation>
    <scope>NUCLEOTIDE SEQUENCE [LARGE SCALE GENOMIC DNA]</scope>
    <source>
        <strain evidence="2">cv. AL8/78</strain>
    </source>
</reference>
<evidence type="ECO:0000313" key="2">
    <source>
        <dbReference type="Proteomes" id="UP000015105"/>
    </source>
</evidence>
<accession>A0A453FN74</accession>
<proteinExistence type="predicted"/>
<evidence type="ECO:0008006" key="3">
    <source>
        <dbReference type="Google" id="ProtNLM"/>
    </source>
</evidence>
<protein>
    <recommendedName>
        <fullName evidence="3">Rx N-terminal domain-containing protein</fullName>
    </recommendedName>
</protein>
<dbReference type="Gene3D" id="3.80.10.10">
    <property type="entry name" value="Ribonuclease Inhibitor"/>
    <property type="match status" value="1"/>
</dbReference>
<reference evidence="2" key="1">
    <citation type="journal article" date="2014" name="Science">
        <title>Ancient hybridizations among the ancestral genomes of bread wheat.</title>
        <authorList>
            <consortium name="International Wheat Genome Sequencing Consortium,"/>
            <person name="Marcussen T."/>
            <person name="Sandve S.R."/>
            <person name="Heier L."/>
            <person name="Spannagl M."/>
            <person name="Pfeifer M."/>
            <person name="Jakobsen K.S."/>
            <person name="Wulff B.B."/>
            <person name="Steuernagel B."/>
            <person name="Mayer K.F."/>
            <person name="Olsen O.A."/>
        </authorList>
    </citation>
    <scope>NUCLEOTIDE SEQUENCE [LARGE SCALE GENOMIC DNA]</scope>
    <source>
        <strain evidence="2">cv. AL8/78</strain>
    </source>
</reference>
<reference evidence="1" key="3">
    <citation type="journal article" date="2017" name="Nature">
        <title>Genome sequence of the progenitor of the wheat D genome Aegilops tauschii.</title>
        <authorList>
            <person name="Luo M.C."/>
            <person name="Gu Y.Q."/>
            <person name="Puiu D."/>
            <person name="Wang H."/>
            <person name="Twardziok S.O."/>
            <person name="Deal K.R."/>
            <person name="Huo N."/>
            <person name="Zhu T."/>
            <person name="Wang L."/>
            <person name="Wang Y."/>
            <person name="McGuire P.E."/>
            <person name="Liu S."/>
            <person name="Long H."/>
            <person name="Ramasamy R.K."/>
            <person name="Rodriguez J.C."/>
            <person name="Van S.L."/>
            <person name="Yuan L."/>
            <person name="Wang Z."/>
            <person name="Xia Z."/>
            <person name="Xiao L."/>
            <person name="Anderson O.D."/>
            <person name="Ouyang S."/>
            <person name="Liang Y."/>
            <person name="Zimin A.V."/>
            <person name="Pertea G."/>
            <person name="Qi P."/>
            <person name="Bennetzen J.L."/>
            <person name="Dai X."/>
            <person name="Dawson M.W."/>
            <person name="Muller H.G."/>
            <person name="Kugler K."/>
            <person name="Rivarola-Duarte L."/>
            <person name="Spannagl M."/>
            <person name="Mayer K.F.X."/>
            <person name="Lu F.H."/>
            <person name="Bevan M.W."/>
            <person name="Leroy P."/>
            <person name="Li P."/>
            <person name="You F.M."/>
            <person name="Sun Q."/>
            <person name="Liu Z."/>
            <person name="Lyons E."/>
            <person name="Wicker T."/>
            <person name="Salzberg S.L."/>
            <person name="Devos K.M."/>
            <person name="Dvorak J."/>
        </authorList>
    </citation>
    <scope>NUCLEOTIDE SEQUENCE [LARGE SCALE GENOMIC DNA]</scope>
    <source>
        <strain evidence="1">cv. AL8/78</strain>
    </source>
</reference>
<dbReference type="AlphaFoldDB" id="A0A453FN74"/>
<dbReference type="SUPFAM" id="SSF52047">
    <property type="entry name" value="RNI-like"/>
    <property type="match status" value="1"/>
</dbReference>
<name>A0A453FN74_AEGTS</name>
<evidence type="ECO:0000313" key="1">
    <source>
        <dbReference type="EnsemblPlants" id="AET3Gv20725900.3"/>
    </source>
</evidence>
<dbReference type="Proteomes" id="UP000015105">
    <property type="component" value="Chromosome 3D"/>
</dbReference>
<dbReference type="Gramene" id="AET3Gv20725900.3">
    <property type="protein sequence ID" value="AET3Gv20725900.3"/>
    <property type="gene ID" value="AET3Gv20725900"/>
</dbReference>